<feature type="region of interest" description="Disordered" evidence="1">
    <location>
        <begin position="1"/>
        <end position="37"/>
    </location>
</feature>
<dbReference type="Proteomes" id="UP000094444">
    <property type="component" value="Unassembled WGS sequence"/>
</dbReference>
<evidence type="ECO:0000256" key="1">
    <source>
        <dbReference type="SAM" id="MobiDB-lite"/>
    </source>
</evidence>
<dbReference type="PANTHER" id="PTHR33112:SF10">
    <property type="entry name" value="TOL"/>
    <property type="match status" value="1"/>
</dbReference>
<dbReference type="STRING" id="158607.A0A2P5HFN4"/>
<accession>A0A2P5HFN4</accession>
<feature type="domain" description="Heterokaryon incompatibility" evidence="2">
    <location>
        <begin position="86"/>
        <end position="247"/>
    </location>
</feature>
<keyword evidence="4" id="KW-1185">Reference proteome</keyword>
<evidence type="ECO:0000259" key="2">
    <source>
        <dbReference type="Pfam" id="PF06985"/>
    </source>
</evidence>
<dbReference type="InterPro" id="IPR010730">
    <property type="entry name" value="HET"/>
</dbReference>
<feature type="compositionally biased region" description="Acidic residues" evidence="1">
    <location>
        <begin position="1"/>
        <end position="12"/>
    </location>
</feature>
<dbReference type="OrthoDB" id="5362512at2759"/>
<reference evidence="3" key="1">
    <citation type="submission" date="2017-09" db="EMBL/GenBank/DDBJ databases">
        <title>Polyketide synthases of a Diaporthe helianthi virulent isolate.</title>
        <authorList>
            <person name="Baroncelli R."/>
        </authorList>
    </citation>
    <scope>NUCLEOTIDE SEQUENCE [LARGE SCALE GENOMIC DNA]</scope>
    <source>
        <strain evidence="3">7/96</strain>
    </source>
</reference>
<evidence type="ECO:0000313" key="3">
    <source>
        <dbReference type="EMBL" id="POS69051.1"/>
    </source>
</evidence>
<protein>
    <submittedName>
        <fullName evidence="3">Heterokaryon incompatibility protein</fullName>
    </submittedName>
</protein>
<dbReference type="InParanoid" id="A0A2P5HFN4"/>
<comment type="caution">
    <text evidence="3">The sequence shown here is derived from an EMBL/GenBank/DDBJ whole genome shotgun (WGS) entry which is preliminary data.</text>
</comment>
<feature type="non-terminal residue" evidence="3">
    <location>
        <position position="361"/>
    </location>
</feature>
<gene>
    <name evidence="3" type="ORF">DHEL01_v212554</name>
</gene>
<evidence type="ECO:0000313" key="4">
    <source>
        <dbReference type="Proteomes" id="UP000094444"/>
    </source>
</evidence>
<organism evidence="3 4">
    <name type="scientific">Diaporthe helianthi</name>
    <dbReference type="NCBI Taxonomy" id="158607"/>
    <lineage>
        <taxon>Eukaryota</taxon>
        <taxon>Fungi</taxon>
        <taxon>Dikarya</taxon>
        <taxon>Ascomycota</taxon>
        <taxon>Pezizomycotina</taxon>
        <taxon>Sordariomycetes</taxon>
        <taxon>Sordariomycetidae</taxon>
        <taxon>Diaporthales</taxon>
        <taxon>Diaporthaceae</taxon>
        <taxon>Diaporthe</taxon>
    </lineage>
</organism>
<proteinExistence type="predicted"/>
<dbReference type="PANTHER" id="PTHR33112">
    <property type="entry name" value="DOMAIN PROTEIN, PUTATIVE-RELATED"/>
    <property type="match status" value="1"/>
</dbReference>
<sequence length="361" mass="40960">MIENLDDEFDGSGDDKASQSSSHGSDDSTQQPDKWQDLSPEMSSALASWASRFRLVEVQASGGASSHTNLVARLCEAEDYSENASYLTLSHCWGGHASLQLTKSNLEALREDIPIHELPALFKDALYMTAQLGVKYIWIDCLCILQDCRDDWEFEAARMGDVYQYARCGIAASGYRDGKTSLFKKRIPIPLLNFPLCMDRTLVANNVTAKYPERMPINGLFVRSDTHEFDDAVTKGPLNSRGWVAQERALSPGILHFTPKQMWWECKNHIFSESFSYGDFFRDFERSSNPLHMDTAFGQQEDYITWKWGKFVAFYAGTNLTVWSDRFPALRGIACQFATITGDNIIAGFWERDIIRSLAWR</sequence>
<dbReference type="AlphaFoldDB" id="A0A2P5HFN4"/>
<name>A0A2P5HFN4_DIAHE</name>
<dbReference type="EMBL" id="MAVT02002740">
    <property type="protein sequence ID" value="POS69051.1"/>
    <property type="molecule type" value="Genomic_DNA"/>
</dbReference>
<dbReference type="Pfam" id="PF06985">
    <property type="entry name" value="HET"/>
    <property type="match status" value="1"/>
</dbReference>